<dbReference type="GO" id="GO:0006351">
    <property type="term" value="P:DNA-templated transcription"/>
    <property type="evidence" value="ECO:0007669"/>
    <property type="project" value="InterPro"/>
</dbReference>
<proteinExistence type="predicted"/>
<sequence length="139" mass="14397">MAHCGAHSCLARGGVAAAQHAANEAAVLALLSRQRSECAGRVGELPGECHVCRLTLISSPHLARSYHHLFPVEPFQELSQQQVQQLCTTPSGEGMGGGSQGEVPGQVSCFGCLQDLTPGSKLDRVGGLAMVLSCPTCCA</sequence>
<feature type="non-terminal residue" evidence="1">
    <location>
        <position position="139"/>
    </location>
</feature>
<organism evidence="1 2">
    <name type="scientific">Haematococcus lacustris</name>
    <name type="common">Green alga</name>
    <name type="synonym">Haematococcus pluvialis</name>
    <dbReference type="NCBI Taxonomy" id="44745"/>
    <lineage>
        <taxon>Eukaryota</taxon>
        <taxon>Viridiplantae</taxon>
        <taxon>Chlorophyta</taxon>
        <taxon>core chlorophytes</taxon>
        <taxon>Chlorophyceae</taxon>
        <taxon>CS clade</taxon>
        <taxon>Chlamydomonadales</taxon>
        <taxon>Haematococcaceae</taxon>
        <taxon>Haematococcus</taxon>
    </lineage>
</organism>
<name>A0A6A0AJ87_HAELA</name>
<dbReference type="Proteomes" id="UP000485058">
    <property type="component" value="Unassembled WGS sequence"/>
</dbReference>
<dbReference type="InterPro" id="IPR012170">
    <property type="entry name" value="TFIIH_SSL1/p44"/>
</dbReference>
<dbReference type="GO" id="GO:0006357">
    <property type="term" value="P:regulation of transcription by RNA polymerase II"/>
    <property type="evidence" value="ECO:0007669"/>
    <property type="project" value="TreeGrafter"/>
</dbReference>
<dbReference type="GO" id="GO:0006289">
    <property type="term" value="P:nucleotide-excision repair"/>
    <property type="evidence" value="ECO:0007669"/>
    <property type="project" value="InterPro"/>
</dbReference>
<evidence type="ECO:0000313" key="1">
    <source>
        <dbReference type="EMBL" id="GFH32341.1"/>
    </source>
</evidence>
<evidence type="ECO:0000313" key="2">
    <source>
        <dbReference type="Proteomes" id="UP000485058"/>
    </source>
</evidence>
<dbReference type="PANTHER" id="PTHR12695">
    <property type="entry name" value="GENERAL TRANSCRIPTION FACTOR IIH SUBUNIT 2"/>
    <property type="match status" value="1"/>
</dbReference>
<dbReference type="PANTHER" id="PTHR12695:SF2">
    <property type="entry name" value="GENERAL TRANSCRIPTION FACTOR IIH SUBUNIT 2-RELATED"/>
    <property type="match status" value="1"/>
</dbReference>
<accession>A0A6A0AJ87</accession>
<keyword evidence="2" id="KW-1185">Reference proteome</keyword>
<reference evidence="1 2" key="1">
    <citation type="submission" date="2020-02" db="EMBL/GenBank/DDBJ databases">
        <title>Draft genome sequence of Haematococcus lacustris strain NIES-144.</title>
        <authorList>
            <person name="Morimoto D."/>
            <person name="Nakagawa S."/>
            <person name="Yoshida T."/>
            <person name="Sawayama S."/>
        </authorList>
    </citation>
    <scope>NUCLEOTIDE SEQUENCE [LARGE SCALE GENOMIC DNA]</scope>
    <source>
        <strain evidence="1 2">NIES-144</strain>
    </source>
</reference>
<dbReference type="NCBIfam" id="TIGR00622">
    <property type="entry name" value="ssl1"/>
    <property type="match status" value="1"/>
</dbReference>
<comment type="caution">
    <text evidence="1">The sequence shown here is derived from an EMBL/GenBank/DDBJ whole genome shotgun (WGS) entry which is preliminary data.</text>
</comment>
<protein>
    <submittedName>
        <fullName evidence="1">VWFA domain-containing protein</fullName>
    </submittedName>
</protein>
<dbReference type="AlphaFoldDB" id="A0A6A0AJ87"/>
<gene>
    <name evidence="1" type="ORF">HaLaN_31548</name>
</gene>
<dbReference type="GO" id="GO:0000439">
    <property type="term" value="C:transcription factor TFIIH core complex"/>
    <property type="evidence" value="ECO:0007669"/>
    <property type="project" value="InterPro"/>
</dbReference>
<dbReference type="GO" id="GO:0005675">
    <property type="term" value="C:transcription factor TFIIH holo complex"/>
    <property type="evidence" value="ECO:0007669"/>
    <property type="project" value="TreeGrafter"/>
</dbReference>
<dbReference type="EMBL" id="BLLF01006539">
    <property type="protein sequence ID" value="GFH32341.1"/>
    <property type="molecule type" value="Genomic_DNA"/>
</dbReference>